<feature type="domain" description="DNA polymerase III delta subunit-like C-terminal" evidence="10">
    <location>
        <begin position="219"/>
        <end position="336"/>
    </location>
</feature>
<dbReference type="Gene3D" id="1.10.8.60">
    <property type="match status" value="1"/>
</dbReference>
<dbReference type="OrthoDB" id="9775929at2"/>
<dbReference type="InterPro" id="IPR048466">
    <property type="entry name" value="DNA_pol3_delta-like_C"/>
</dbReference>
<evidence type="ECO:0000256" key="8">
    <source>
        <dbReference type="ARBA" id="ARBA00049244"/>
    </source>
</evidence>
<dbReference type="InterPro" id="IPR008921">
    <property type="entry name" value="DNA_pol3_clamp-load_cplx_C"/>
</dbReference>
<sequence length="346" mass="39742">MVYFDALKKIKKKQFDPVYLIYGTESYLIQDLQQALVQNALTEDEHDVNLSIYDLEEMPIQEVIMDAETFPFFGDRKLLLCKNPSFFKAKPDKVQVEHDLNVLQSYLEQPVDYSVIVFIAPYEKVDERKKIIKQIKQVGQVIPCQSFKEYEMNDWIQSMAKELHINLESPALEIFIQENGTNLMSIRNELEKMALYVGEGGTVTKEVAELLASHNPQASAFKLVDAVMNQNIERAMLIYKDLEKQNEEPIGLLALLASQFRLIFQSKLLKQKGYSQNQIAQQAKVAPFAVKMALKRERGFTDKELSLIMQHLTEADAAIKQGKMDKTLAFEMLLYELINVKRSTSA</sequence>
<dbReference type="InterPro" id="IPR010372">
    <property type="entry name" value="DNA_pol3_delta_N"/>
</dbReference>
<dbReference type="GO" id="GO:0003677">
    <property type="term" value="F:DNA binding"/>
    <property type="evidence" value="ECO:0007669"/>
    <property type="project" value="InterPro"/>
</dbReference>
<comment type="similarity">
    <text evidence="7">Belongs to the DNA polymerase HolA subunit family.</text>
</comment>
<evidence type="ECO:0000256" key="1">
    <source>
        <dbReference type="ARBA" id="ARBA00012417"/>
    </source>
</evidence>
<dbReference type="PANTHER" id="PTHR34388">
    <property type="entry name" value="DNA POLYMERASE III SUBUNIT DELTA"/>
    <property type="match status" value="1"/>
</dbReference>
<dbReference type="Proteomes" id="UP000030403">
    <property type="component" value="Unassembled WGS sequence"/>
</dbReference>
<dbReference type="Pfam" id="PF06144">
    <property type="entry name" value="DNA_pol3_delta"/>
    <property type="match status" value="1"/>
</dbReference>
<proteinExistence type="inferred from homology"/>
<feature type="domain" description="DNA polymerase III delta N-terminal" evidence="9">
    <location>
        <begin position="19"/>
        <end position="145"/>
    </location>
</feature>
<evidence type="ECO:0000256" key="4">
    <source>
        <dbReference type="ARBA" id="ARBA00022695"/>
    </source>
</evidence>
<dbReference type="RefSeq" id="WP_027447532.1">
    <property type="nucleotide sequence ID" value="NZ_AULJ01000069.1"/>
</dbReference>
<organism evidence="11 12">
    <name type="scientific">Pontibacillus marinus BH030004 = DSM 16465</name>
    <dbReference type="NCBI Taxonomy" id="1385511"/>
    <lineage>
        <taxon>Bacteria</taxon>
        <taxon>Bacillati</taxon>
        <taxon>Bacillota</taxon>
        <taxon>Bacilli</taxon>
        <taxon>Bacillales</taxon>
        <taxon>Bacillaceae</taxon>
        <taxon>Pontibacillus</taxon>
    </lineage>
</organism>
<keyword evidence="5" id="KW-0235">DNA replication</keyword>
<dbReference type="EC" id="2.7.7.7" evidence="1"/>
<evidence type="ECO:0000313" key="11">
    <source>
        <dbReference type="EMBL" id="KGX83873.1"/>
    </source>
</evidence>
<keyword evidence="6" id="KW-0239">DNA-directed DNA polymerase</keyword>
<dbReference type="eggNOG" id="COG1466">
    <property type="taxonomic scope" value="Bacteria"/>
</dbReference>
<evidence type="ECO:0000259" key="10">
    <source>
        <dbReference type="Pfam" id="PF21694"/>
    </source>
</evidence>
<dbReference type="InterPro" id="IPR005790">
    <property type="entry name" value="DNA_polIII_delta"/>
</dbReference>
<dbReference type="STRING" id="1385511.GCA_000425225_04052"/>
<keyword evidence="3" id="KW-0808">Transferase</keyword>
<evidence type="ECO:0000256" key="6">
    <source>
        <dbReference type="ARBA" id="ARBA00022932"/>
    </source>
</evidence>
<dbReference type="SUPFAM" id="SSF52540">
    <property type="entry name" value="P-loop containing nucleoside triphosphate hydrolases"/>
    <property type="match status" value="1"/>
</dbReference>
<dbReference type="InterPro" id="IPR027417">
    <property type="entry name" value="P-loop_NTPase"/>
</dbReference>
<evidence type="ECO:0000256" key="5">
    <source>
        <dbReference type="ARBA" id="ARBA00022705"/>
    </source>
</evidence>
<keyword evidence="12" id="KW-1185">Reference proteome</keyword>
<evidence type="ECO:0000256" key="2">
    <source>
        <dbReference type="ARBA" id="ARBA00017703"/>
    </source>
</evidence>
<comment type="caution">
    <text evidence="11">The sequence shown here is derived from an EMBL/GenBank/DDBJ whole genome shotgun (WGS) entry which is preliminary data.</text>
</comment>
<dbReference type="Pfam" id="PF21694">
    <property type="entry name" value="DNA_pol3_delta_C"/>
    <property type="match status" value="1"/>
</dbReference>
<evidence type="ECO:0000259" key="9">
    <source>
        <dbReference type="Pfam" id="PF06144"/>
    </source>
</evidence>
<dbReference type="Gene3D" id="3.40.50.300">
    <property type="entry name" value="P-loop containing nucleotide triphosphate hydrolases"/>
    <property type="match status" value="1"/>
</dbReference>
<dbReference type="GO" id="GO:0003887">
    <property type="term" value="F:DNA-directed DNA polymerase activity"/>
    <property type="evidence" value="ECO:0007669"/>
    <property type="project" value="UniProtKB-KW"/>
</dbReference>
<comment type="catalytic activity">
    <reaction evidence="8">
        <text>DNA(n) + a 2'-deoxyribonucleoside 5'-triphosphate = DNA(n+1) + diphosphate</text>
        <dbReference type="Rhea" id="RHEA:22508"/>
        <dbReference type="Rhea" id="RHEA-COMP:17339"/>
        <dbReference type="Rhea" id="RHEA-COMP:17340"/>
        <dbReference type="ChEBI" id="CHEBI:33019"/>
        <dbReference type="ChEBI" id="CHEBI:61560"/>
        <dbReference type="ChEBI" id="CHEBI:173112"/>
        <dbReference type="EC" id="2.7.7.7"/>
    </reaction>
</comment>
<name>A0A0A5FYH3_9BACI</name>
<dbReference type="SUPFAM" id="SSF48019">
    <property type="entry name" value="post-AAA+ oligomerization domain-like"/>
    <property type="match status" value="1"/>
</dbReference>
<evidence type="ECO:0000256" key="7">
    <source>
        <dbReference type="ARBA" id="ARBA00034754"/>
    </source>
</evidence>
<dbReference type="EMBL" id="AVPF01000077">
    <property type="protein sequence ID" value="KGX83873.1"/>
    <property type="molecule type" value="Genomic_DNA"/>
</dbReference>
<dbReference type="AlphaFoldDB" id="A0A0A5FYH3"/>
<dbReference type="PANTHER" id="PTHR34388:SF1">
    <property type="entry name" value="DNA POLYMERASE III SUBUNIT DELTA"/>
    <property type="match status" value="1"/>
</dbReference>
<evidence type="ECO:0000256" key="3">
    <source>
        <dbReference type="ARBA" id="ARBA00022679"/>
    </source>
</evidence>
<reference evidence="11 12" key="1">
    <citation type="submission" date="2013-08" db="EMBL/GenBank/DDBJ databases">
        <authorList>
            <person name="Huang J."/>
            <person name="Wang G."/>
        </authorList>
    </citation>
    <scope>NUCLEOTIDE SEQUENCE [LARGE SCALE GENOMIC DNA]</scope>
    <source>
        <strain evidence="11 12">BH030004</strain>
    </source>
</reference>
<dbReference type="GO" id="GO:0006261">
    <property type="term" value="P:DNA-templated DNA replication"/>
    <property type="evidence" value="ECO:0007669"/>
    <property type="project" value="TreeGrafter"/>
</dbReference>
<keyword evidence="4" id="KW-0548">Nucleotidyltransferase</keyword>
<gene>
    <name evidence="11" type="ORF">N783_20690</name>
</gene>
<dbReference type="NCBIfam" id="TIGR01128">
    <property type="entry name" value="holA"/>
    <property type="match status" value="1"/>
</dbReference>
<dbReference type="GO" id="GO:0009360">
    <property type="term" value="C:DNA polymerase III complex"/>
    <property type="evidence" value="ECO:0007669"/>
    <property type="project" value="InterPro"/>
</dbReference>
<evidence type="ECO:0000313" key="12">
    <source>
        <dbReference type="Proteomes" id="UP000030403"/>
    </source>
</evidence>
<accession>A0A0A5FYH3</accession>
<protein>
    <recommendedName>
        <fullName evidence="2">DNA polymerase III subunit delta</fullName>
        <ecNumber evidence="1">2.7.7.7</ecNumber>
    </recommendedName>
</protein>
<dbReference type="Gene3D" id="1.20.272.10">
    <property type="match status" value="1"/>
</dbReference>